<proteinExistence type="predicted"/>
<organism evidence="2 3">
    <name type="scientific">Phytopseudomonas seleniipraecipitans</name>
    <dbReference type="NCBI Taxonomy" id="640205"/>
    <lineage>
        <taxon>Bacteria</taxon>
        <taxon>Pseudomonadati</taxon>
        <taxon>Pseudomonadota</taxon>
        <taxon>Gammaproteobacteria</taxon>
        <taxon>Pseudomonadales</taxon>
        <taxon>Pseudomonadaceae</taxon>
        <taxon>Phytopseudomonas</taxon>
    </lineage>
</organism>
<sequence length="81" mass="8929">MTDKQPENSEPPESHSQSGSFSSRGHCPAGQTHSDAHARQQPCAGKPADEQEDSDGAPALLDKYDLSLVDEERELRRQARR</sequence>
<protein>
    <submittedName>
        <fullName evidence="2">Uncharacterized protein</fullName>
    </submittedName>
</protein>
<feature type="compositionally biased region" description="Low complexity" evidence="1">
    <location>
        <begin position="14"/>
        <end position="23"/>
    </location>
</feature>
<accession>A0ABY5J7A9</accession>
<dbReference type="RefSeq" id="WP_070881156.1">
    <property type="nucleotide sequence ID" value="NZ_CP076114.1"/>
</dbReference>
<dbReference type="Proteomes" id="UP000887421">
    <property type="component" value="Chromosome"/>
</dbReference>
<evidence type="ECO:0000256" key="1">
    <source>
        <dbReference type="SAM" id="MobiDB-lite"/>
    </source>
</evidence>
<evidence type="ECO:0000313" key="3">
    <source>
        <dbReference type="Proteomes" id="UP000887421"/>
    </source>
</evidence>
<gene>
    <name evidence="2" type="ORF">D16iCDA_16050</name>
</gene>
<reference evidence="2" key="1">
    <citation type="submission" date="2021-05" db="EMBL/GenBank/DDBJ databases">
        <title>Complete genome sequence of Pseudomonas seleniipraecipitans strain D1-6.</title>
        <authorList>
            <person name="Lafi F."/>
            <person name="Eida A."/>
            <person name="Alam I."/>
            <person name="Hert H."/>
            <person name="Saad M."/>
        </authorList>
    </citation>
    <scope>NUCLEOTIDE SEQUENCE</scope>
    <source>
        <strain evidence="2">D1-6</strain>
    </source>
</reference>
<feature type="region of interest" description="Disordered" evidence="1">
    <location>
        <begin position="1"/>
        <end position="81"/>
    </location>
</feature>
<keyword evidence="3" id="KW-1185">Reference proteome</keyword>
<evidence type="ECO:0000313" key="2">
    <source>
        <dbReference type="EMBL" id="UUD63193.1"/>
    </source>
</evidence>
<name>A0ABY5J7A9_9GAMM</name>
<dbReference type="EMBL" id="CP076114">
    <property type="protein sequence ID" value="UUD63193.1"/>
    <property type="molecule type" value="Genomic_DNA"/>
</dbReference>